<dbReference type="SUPFAM" id="SSF53098">
    <property type="entry name" value="Ribonuclease H-like"/>
    <property type="match status" value="1"/>
</dbReference>
<proteinExistence type="predicted"/>
<gene>
    <name evidence="2" type="ORF">R54839_PPFHFPJH_01610</name>
</gene>
<accession>A0ABM9N1T4</accession>
<dbReference type="PANTHER" id="PTHR46889:SF4">
    <property type="entry name" value="TRANSPOSASE INSO FOR INSERTION SEQUENCE ELEMENT IS911B-RELATED"/>
    <property type="match status" value="1"/>
</dbReference>
<dbReference type="Gene3D" id="3.30.420.10">
    <property type="entry name" value="Ribonuclease H-like superfamily/Ribonuclease H"/>
    <property type="match status" value="1"/>
</dbReference>
<evidence type="ECO:0000313" key="3">
    <source>
        <dbReference type="Proteomes" id="UP001314261"/>
    </source>
</evidence>
<reference evidence="2 3" key="1">
    <citation type="submission" date="2023-10" db="EMBL/GenBank/DDBJ databases">
        <authorList>
            <person name="Botero Cardona J."/>
        </authorList>
    </citation>
    <scope>NUCLEOTIDE SEQUENCE [LARGE SCALE GENOMIC DNA]</scope>
    <source>
        <strain evidence="2 3">R-54839</strain>
    </source>
</reference>
<dbReference type="PROSITE" id="PS50994">
    <property type="entry name" value="INTEGRASE"/>
    <property type="match status" value="1"/>
</dbReference>
<organism evidence="2 3">
    <name type="scientific">Fructobacillus fructosus</name>
    <dbReference type="NCBI Taxonomy" id="1631"/>
    <lineage>
        <taxon>Bacteria</taxon>
        <taxon>Bacillati</taxon>
        <taxon>Bacillota</taxon>
        <taxon>Bacilli</taxon>
        <taxon>Lactobacillales</taxon>
        <taxon>Lactobacillaceae</taxon>
        <taxon>Fructobacillus</taxon>
    </lineage>
</organism>
<feature type="domain" description="Integrase catalytic" evidence="1">
    <location>
        <begin position="14"/>
        <end position="176"/>
    </location>
</feature>
<dbReference type="InterPro" id="IPR012337">
    <property type="entry name" value="RNaseH-like_sf"/>
</dbReference>
<dbReference type="InterPro" id="IPR050900">
    <property type="entry name" value="Transposase_IS3/IS150/IS904"/>
</dbReference>
<dbReference type="Pfam" id="PF00665">
    <property type="entry name" value="rve"/>
    <property type="match status" value="1"/>
</dbReference>
<dbReference type="PANTHER" id="PTHR46889">
    <property type="entry name" value="TRANSPOSASE INSF FOR INSERTION SEQUENCE IS3B-RELATED"/>
    <property type="match status" value="1"/>
</dbReference>
<dbReference type="EMBL" id="CAUZLR010000018">
    <property type="protein sequence ID" value="CAK1254155.1"/>
    <property type="molecule type" value="Genomic_DNA"/>
</dbReference>
<dbReference type="InterPro" id="IPR036397">
    <property type="entry name" value="RNaseH_sf"/>
</dbReference>
<dbReference type="Proteomes" id="UP001314261">
    <property type="component" value="Unassembled WGS sequence"/>
</dbReference>
<evidence type="ECO:0000313" key="2">
    <source>
        <dbReference type="EMBL" id="CAK1254155.1"/>
    </source>
</evidence>
<comment type="caution">
    <text evidence="2">The sequence shown here is derived from an EMBL/GenBank/DDBJ whole genome shotgun (WGS) entry which is preliminary data.</text>
</comment>
<name>A0ABM9N1T4_9LACO</name>
<dbReference type="InterPro" id="IPR001584">
    <property type="entry name" value="Integrase_cat-core"/>
</dbReference>
<keyword evidence="3" id="KW-1185">Reference proteome</keyword>
<sequence length="176" mass="20774">MTKKYRKPVTEVLYAQRPNLVKRLDDQSGVWSADVTYIRAPSGQYIYLGTVYDPENRKVLAHKLSSIRDGRFVSDILVEALKRHQKPAYLHTDMGSEYTSSVFENLLATNHIRHSYSKKGHPYDNARIEAFHSILKRELIYPNQFKSKFELVTRISRYIHRYNHERIHTYESNLVM</sequence>
<evidence type="ECO:0000259" key="1">
    <source>
        <dbReference type="PROSITE" id="PS50994"/>
    </source>
</evidence>
<dbReference type="Pfam" id="PF13333">
    <property type="entry name" value="rve_2"/>
    <property type="match status" value="1"/>
</dbReference>
<protein>
    <submittedName>
        <fullName evidence="2">Transposase InsO and inactivated derivatives (Tra5)</fullName>
    </submittedName>
</protein>